<evidence type="ECO:0000256" key="7">
    <source>
        <dbReference type="ARBA" id="ARBA00022617"/>
    </source>
</evidence>
<dbReference type="EC" id="1.14.19.18" evidence="5"/>
<evidence type="ECO:0000256" key="6">
    <source>
        <dbReference type="ARBA" id="ARBA00016939"/>
    </source>
</evidence>
<feature type="transmembrane region" description="Helical" evidence="16">
    <location>
        <begin position="297"/>
        <end position="319"/>
    </location>
</feature>
<name>A0A0F8A274_9HYPO</name>
<evidence type="ECO:0000313" key="18">
    <source>
        <dbReference type="EMBL" id="KJZ76797.1"/>
    </source>
</evidence>
<dbReference type="Proteomes" id="UP000054481">
    <property type="component" value="Unassembled WGS sequence"/>
</dbReference>
<dbReference type="GO" id="GO:0046872">
    <property type="term" value="F:metal ion binding"/>
    <property type="evidence" value="ECO:0007669"/>
    <property type="project" value="UniProtKB-KW"/>
</dbReference>
<dbReference type="PIRSF" id="PIRSF015921">
    <property type="entry name" value="FA_sphinglp_des"/>
    <property type="match status" value="1"/>
</dbReference>
<organism evidence="18 19">
    <name type="scientific">Hirsutella minnesotensis 3608</name>
    <dbReference type="NCBI Taxonomy" id="1043627"/>
    <lineage>
        <taxon>Eukaryota</taxon>
        <taxon>Fungi</taxon>
        <taxon>Dikarya</taxon>
        <taxon>Ascomycota</taxon>
        <taxon>Pezizomycotina</taxon>
        <taxon>Sordariomycetes</taxon>
        <taxon>Hypocreomycetidae</taxon>
        <taxon>Hypocreales</taxon>
        <taxon>Ophiocordycipitaceae</taxon>
        <taxon>Hirsutella</taxon>
    </lineage>
</organism>
<dbReference type="SUPFAM" id="SSF55856">
    <property type="entry name" value="Cytochrome b5-like heme/steroid binding domain"/>
    <property type="match status" value="1"/>
</dbReference>
<dbReference type="AlphaFoldDB" id="A0A0F8A274"/>
<comment type="pathway">
    <text evidence="3">Sphingolipid metabolism.</text>
</comment>
<dbReference type="PANTHER" id="PTHR19353">
    <property type="entry name" value="FATTY ACID DESATURASE 2"/>
    <property type="match status" value="1"/>
</dbReference>
<evidence type="ECO:0000256" key="1">
    <source>
        <dbReference type="ARBA" id="ARBA00004141"/>
    </source>
</evidence>
<gene>
    <name evidence="18" type="ORF">HIM_03674</name>
</gene>
<keyword evidence="19" id="KW-1185">Reference proteome</keyword>
<evidence type="ECO:0000256" key="15">
    <source>
        <dbReference type="ARBA" id="ARBA00023136"/>
    </source>
</evidence>
<keyword evidence="13" id="KW-0408">Iron</keyword>
<comment type="similarity">
    <text evidence="4">Belongs to the fatty acid desaturase type 1 family.</text>
</comment>
<dbReference type="Gene3D" id="3.10.120.10">
    <property type="entry name" value="Cytochrome b5-like heme/steroid binding domain"/>
    <property type="match status" value="1"/>
</dbReference>
<evidence type="ECO:0000256" key="14">
    <source>
        <dbReference type="ARBA" id="ARBA00023098"/>
    </source>
</evidence>
<accession>A0A0F8A274</accession>
<dbReference type="PROSITE" id="PS50255">
    <property type="entry name" value="CYTOCHROME_B5_2"/>
    <property type="match status" value="1"/>
</dbReference>
<comment type="pathway">
    <text evidence="2">Lipid metabolism; sphingolipid metabolism.</text>
</comment>
<evidence type="ECO:0000256" key="13">
    <source>
        <dbReference type="ARBA" id="ARBA00023004"/>
    </source>
</evidence>
<keyword evidence="8 16" id="KW-0812">Transmembrane</keyword>
<dbReference type="EMBL" id="KQ030509">
    <property type="protein sequence ID" value="KJZ76797.1"/>
    <property type="molecule type" value="Genomic_DNA"/>
</dbReference>
<feature type="transmembrane region" description="Helical" evidence="16">
    <location>
        <begin position="382"/>
        <end position="401"/>
    </location>
</feature>
<evidence type="ECO:0000256" key="12">
    <source>
        <dbReference type="ARBA" id="ARBA00023002"/>
    </source>
</evidence>
<keyword evidence="14" id="KW-0443">Lipid metabolism</keyword>
<comment type="subcellular location">
    <subcellularLocation>
        <location evidence="1">Membrane</location>
        <topology evidence="1">Multi-pass membrane protein</topology>
    </subcellularLocation>
</comment>
<dbReference type="GO" id="GO:0006665">
    <property type="term" value="P:sphingolipid metabolic process"/>
    <property type="evidence" value="ECO:0007669"/>
    <property type="project" value="UniProtKB-UniPathway"/>
</dbReference>
<dbReference type="GO" id="GO:0016020">
    <property type="term" value="C:membrane"/>
    <property type="evidence" value="ECO:0007669"/>
    <property type="project" value="UniProtKB-SubCell"/>
</dbReference>
<dbReference type="PANTHER" id="PTHR19353:SF30">
    <property type="entry name" value="DELTA 8-(E)-SPHINGOLIPID DESATURASE"/>
    <property type="match status" value="1"/>
</dbReference>
<protein>
    <recommendedName>
        <fullName evidence="6">Delta 8-(E)-sphingolipid desaturase</fullName>
        <ecNumber evidence="5">1.14.19.18</ecNumber>
    </recommendedName>
</protein>
<dbReference type="GO" id="GO:0016717">
    <property type="term" value="F:oxidoreductase activity, acting on paired donors, with oxidation of a pair of donors resulting in the reduction of molecular oxygen to two molecules of water"/>
    <property type="evidence" value="ECO:0007669"/>
    <property type="project" value="TreeGrafter"/>
</dbReference>
<keyword evidence="9" id="KW-0479">Metal-binding</keyword>
<evidence type="ECO:0000313" key="19">
    <source>
        <dbReference type="Proteomes" id="UP000054481"/>
    </source>
</evidence>
<dbReference type="CDD" id="cd03506">
    <property type="entry name" value="Delta6-FADS-like"/>
    <property type="match status" value="1"/>
</dbReference>
<keyword evidence="15 16" id="KW-0472">Membrane</keyword>
<dbReference type="Pfam" id="PF00173">
    <property type="entry name" value="Cyt-b5"/>
    <property type="match status" value="1"/>
</dbReference>
<dbReference type="UniPathway" id="UPA00222"/>
<evidence type="ECO:0000256" key="3">
    <source>
        <dbReference type="ARBA" id="ARBA00004991"/>
    </source>
</evidence>
<dbReference type="InterPro" id="IPR012171">
    <property type="entry name" value="Fatty_acid_desaturase"/>
</dbReference>
<evidence type="ECO:0000256" key="9">
    <source>
        <dbReference type="ARBA" id="ARBA00022723"/>
    </source>
</evidence>
<evidence type="ECO:0000256" key="11">
    <source>
        <dbReference type="ARBA" id="ARBA00022989"/>
    </source>
</evidence>
<evidence type="ECO:0000256" key="4">
    <source>
        <dbReference type="ARBA" id="ARBA00009295"/>
    </source>
</evidence>
<keyword evidence="7" id="KW-0349">Heme</keyword>
<dbReference type="InterPro" id="IPR005804">
    <property type="entry name" value="FA_desaturase_dom"/>
</dbReference>
<evidence type="ECO:0000256" key="5">
    <source>
        <dbReference type="ARBA" id="ARBA00012019"/>
    </source>
</evidence>
<dbReference type="Pfam" id="PF00487">
    <property type="entry name" value="FA_desaturase"/>
    <property type="match status" value="1"/>
</dbReference>
<keyword evidence="12" id="KW-0560">Oxidoreductase</keyword>
<feature type="transmembrane region" description="Helical" evidence="16">
    <location>
        <begin position="422"/>
        <end position="441"/>
    </location>
</feature>
<evidence type="ECO:0000256" key="8">
    <source>
        <dbReference type="ARBA" id="ARBA00022692"/>
    </source>
</evidence>
<evidence type="ECO:0000259" key="17">
    <source>
        <dbReference type="PROSITE" id="PS50255"/>
    </source>
</evidence>
<dbReference type="InterPro" id="IPR036400">
    <property type="entry name" value="Cyt_B5-like_heme/steroid_sf"/>
</dbReference>
<sequence>MDRDQVLTPRTVEDMIARGHTIVIYQEYVLRLDSWLLKHPGGSLAILHMVGRDATDEITAYHCADVLRTIKAYRIGRKPPGIWHNYTPPIRGGSFRPLDTILSTVDLESSLRATQIDDDESAESSSDIFDDGASTPLTSCSVGLDISDELAKESISDFEGAVRKRLATTTTHEDQHAGHVAGQGKPALTRDQYTEWAVQQGIDKARREYPSVDPAVQQHIVSKYREMYQKVIDEGLGDCPYREYAKEMTRYTILFVGSLVALRYGWHITSAALLGVFWHQIMFTAHDAGHLSITHIYAVDTLIGIFIADFCCGLSMGWWKSSHNVHHLVTNQPEHDPDIQNVPVFAVCPSFFKSITSTYYDNFVFAWDAAAELLVPYQKYTYYPVMAIARFNLYVLSWIHVLSPKAPSLANSKAWWTRPTEIAFMACYWFLFGYCLLWRSLPTWTARVMYVLVSHIITMPLHIQINLSHWGMSTSDLGESESFAQRQLRTTMDVDCPPWLDFFHGGLQFQAVHHLFPRVPRHNLRRVQVLVKDFCLETGVPYSILSFADSNRKVLGRLQEVSDQLKVLVDCQKSMADSGECKLH</sequence>
<evidence type="ECO:0000256" key="2">
    <source>
        <dbReference type="ARBA" id="ARBA00004760"/>
    </source>
</evidence>
<evidence type="ECO:0000256" key="10">
    <source>
        <dbReference type="ARBA" id="ARBA00022919"/>
    </source>
</evidence>
<dbReference type="InterPro" id="IPR001199">
    <property type="entry name" value="Cyt_B5-like_heme/steroid-bd"/>
</dbReference>
<feature type="transmembrane region" description="Helical" evidence="16">
    <location>
        <begin position="264"/>
        <end position="285"/>
    </location>
</feature>
<reference evidence="18 19" key="1">
    <citation type="journal article" date="2014" name="Genome Biol. Evol.">
        <title>Comparative genomics and transcriptomics analyses reveal divergent lifestyle features of nematode endoparasitic fungus Hirsutella minnesotensis.</title>
        <authorList>
            <person name="Lai Y."/>
            <person name="Liu K."/>
            <person name="Zhang X."/>
            <person name="Zhang X."/>
            <person name="Li K."/>
            <person name="Wang N."/>
            <person name="Shu C."/>
            <person name="Wu Y."/>
            <person name="Wang C."/>
            <person name="Bushley K.E."/>
            <person name="Xiang M."/>
            <person name="Liu X."/>
        </authorList>
    </citation>
    <scope>NUCLEOTIDE SEQUENCE [LARGE SCALE GENOMIC DNA]</scope>
    <source>
        <strain evidence="18 19">3608</strain>
    </source>
</reference>
<keyword evidence="10" id="KW-0746">Sphingolipid metabolism</keyword>
<dbReference type="SMART" id="SM01117">
    <property type="entry name" value="Cyt-b5"/>
    <property type="match status" value="1"/>
</dbReference>
<evidence type="ECO:0000256" key="16">
    <source>
        <dbReference type="SAM" id="Phobius"/>
    </source>
</evidence>
<dbReference type="OrthoDB" id="260091at2759"/>
<keyword evidence="11 16" id="KW-1133">Transmembrane helix</keyword>
<proteinExistence type="inferred from homology"/>
<feature type="domain" description="Cytochrome b5 heme-binding" evidence="17">
    <location>
        <begin position="4"/>
        <end position="79"/>
    </location>
</feature>